<organism evidence="4 5">
    <name type="scientific">Cherax quadricarinatus</name>
    <name type="common">Australian red claw crayfish</name>
    <dbReference type="NCBI Taxonomy" id="27406"/>
    <lineage>
        <taxon>Eukaryota</taxon>
        <taxon>Metazoa</taxon>
        <taxon>Ecdysozoa</taxon>
        <taxon>Arthropoda</taxon>
        <taxon>Crustacea</taxon>
        <taxon>Multicrustacea</taxon>
        <taxon>Malacostraca</taxon>
        <taxon>Eumalacostraca</taxon>
        <taxon>Eucarida</taxon>
        <taxon>Decapoda</taxon>
        <taxon>Pleocyemata</taxon>
        <taxon>Astacidea</taxon>
        <taxon>Parastacoidea</taxon>
        <taxon>Parastacidae</taxon>
        <taxon>Cherax</taxon>
    </lineage>
</organism>
<dbReference type="Pfam" id="PF02782">
    <property type="entry name" value="FGGY_C"/>
    <property type="match status" value="1"/>
</dbReference>
<feature type="domain" description="Carbohydrate kinase FGGY C-terminal" evidence="3">
    <location>
        <begin position="14"/>
        <end position="139"/>
    </location>
</feature>
<protein>
    <recommendedName>
        <fullName evidence="3">Carbohydrate kinase FGGY C-terminal domain-containing protein</fullName>
    </recommendedName>
</protein>
<comment type="caution">
    <text evidence="4">The sequence shown here is derived from an EMBL/GenBank/DDBJ whole genome shotgun (WGS) entry which is preliminary data.</text>
</comment>
<evidence type="ECO:0000256" key="2">
    <source>
        <dbReference type="ARBA" id="ARBA00022777"/>
    </source>
</evidence>
<name>A0AAW0VQQ9_CHEQU</name>
<evidence type="ECO:0000313" key="4">
    <source>
        <dbReference type="EMBL" id="KAK8719250.1"/>
    </source>
</evidence>
<keyword evidence="5" id="KW-1185">Reference proteome</keyword>
<dbReference type="InterPro" id="IPR018485">
    <property type="entry name" value="FGGY_C"/>
</dbReference>
<keyword evidence="1" id="KW-0808">Transferase</keyword>
<evidence type="ECO:0000313" key="5">
    <source>
        <dbReference type="Proteomes" id="UP001445076"/>
    </source>
</evidence>
<dbReference type="GO" id="GO:0019321">
    <property type="term" value="P:pentose metabolic process"/>
    <property type="evidence" value="ECO:0007669"/>
    <property type="project" value="TreeGrafter"/>
</dbReference>
<dbReference type="EMBL" id="JARKIK010002636">
    <property type="protein sequence ID" value="KAK8719250.1"/>
    <property type="molecule type" value="Genomic_DNA"/>
</dbReference>
<dbReference type="SUPFAM" id="SSF53067">
    <property type="entry name" value="Actin-like ATPase domain"/>
    <property type="match status" value="1"/>
</dbReference>
<dbReference type="Proteomes" id="UP001445076">
    <property type="component" value="Unassembled WGS sequence"/>
</dbReference>
<dbReference type="GO" id="GO:0005737">
    <property type="term" value="C:cytoplasm"/>
    <property type="evidence" value="ECO:0007669"/>
    <property type="project" value="TreeGrafter"/>
</dbReference>
<dbReference type="Gene3D" id="3.30.420.40">
    <property type="match status" value="1"/>
</dbReference>
<proteinExistence type="predicted"/>
<dbReference type="PANTHER" id="PTHR43435">
    <property type="entry name" value="RIBULOKINASE"/>
    <property type="match status" value="1"/>
</dbReference>
<dbReference type="GO" id="GO:0019150">
    <property type="term" value="F:D-ribulokinase activity"/>
    <property type="evidence" value="ECO:0007669"/>
    <property type="project" value="TreeGrafter"/>
</dbReference>
<dbReference type="InterPro" id="IPR043129">
    <property type="entry name" value="ATPase_NBD"/>
</dbReference>
<reference evidence="4 5" key="1">
    <citation type="journal article" date="2024" name="BMC Genomics">
        <title>Genome assembly of redclaw crayfish (Cherax quadricarinatus) provides insights into its immune adaptation and hypoxia tolerance.</title>
        <authorList>
            <person name="Liu Z."/>
            <person name="Zheng J."/>
            <person name="Li H."/>
            <person name="Fang K."/>
            <person name="Wang S."/>
            <person name="He J."/>
            <person name="Zhou D."/>
            <person name="Weng S."/>
            <person name="Chi M."/>
            <person name="Gu Z."/>
            <person name="He J."/>
            <person name="Li F."/>
            <person name="Wang M."/>
        </authorList>
    </citation>
    <scope>NUCLEOTIDE SEQUENCE [LARGE SCALE GENOMIC DNA]</scope>
    <source>
        <strain evidence="4">ZL_2023a</strain>
    </source>
</reference>
<sequence>NVYEWLEGILEAMAKKHQLNSPTFLAKNLHLYPDFHGNRSPLADPSMVGMICGLTLASSMQDLALLYLATLQALVYGTRQIIEQLTASGHNITSVLMCGGLSNSSLFIHTHADALGVPVLIPEEQQSVLLGASMLAAAASGDYADLTAAAIAMAGEAQVYEPQKDMQRYHNQKYAVFKKMQRDQKEYKHIMSEI</sequence>
<accession>A0AAW0VQQ9</accession>
<dbReference type="PANTHER" id="PTHR43435:SF4">
    <property type="entry name" value="FGGY CARBOHYDRATE KINASE DOMAIN-CONTAINING PROTEIN"/>
    <property type="match status" value="1"/>
</dbReference>
<dbReference type="AlphaFoldDB" id="A0AAW0VQQ9"/>
<evidence type="ECO:0000259" key="3">
    <source>
        <dbReference type="Pfam" id="PF02782"/>
    </source>
</evidence>
<keyword evidence="2" id="KW-0418">Kinase</keyword>
<gene>
    <name evidence="4" type="ORF">OTU49_014152</name>
</gene>
<feature type="non-terminal residue" evidence="4">
    <location>
        <position position="1"/>
    </location>
</feature>
<evidence type="ECO:0000256" key="1">
    <source>
        <dbReference type="ARBA" id="ARBA00022679"/>
    </source>
</evidence>